<reference evidence="10 11" key="1">
    <citation type="submission" date="2016-10" db="EMBL/GenBank/DDBJ databases">
        <authorList>
            <person name="de Groot N.N."/>
        </authorList>
    </citation>
    <scope>NUCLEOTIDE SEQUENCE [LARGE SCALE GENOMIC DNA]</scope>
    <source>
        <strain evidence="10 11">DSM 12130</strain>
    </source>
</reference>
<dbReference type="SUPFAM" id="SSF56801">
    <property type="entry name" value="Acetyl-CoA synthetase-like"/>
    <property type="match status" value="1"/>
</dbReference>
<evidence type="ECO:0000259" key="9">
    <source>
        <dbReference type="PROSITE" id="PS50075"/>
    </source>
</evidence>
<comment type="similarity">
    <text evidence="1">Belongs to the ATP-dependent AMP-binding enzyme family.</text>
</comment>
<keyword evidence="4 10" id="KW-0436">Ligase</keyword>
<dbReference type="SMART" id="SM00563">
    <property type="entry name" value="PlsC"/>
    <property type="match status" value="1"/>
</dbReference>
<keyword evidence="6 8" id="KW-1133">Transmembrane helix</keyword>
<dbReference type="PROSITE" id="PS50075">
    <property type="entry name" value="CARRIER"/>
    <property type="match status" value="1"/>
</dbReference>
<dbReference type="Proteomes" id="UP000199073">
    <property type="component" value="Unassembled WGS sequence"/>
</dbReference>
<dbReference type="STRING" id="91360.SAMN05660330_00569"/>
<dbReference type="InterPro" id="IPR042099">
    <property type="entry name" value="ANL_N_sf"/>
</dbReference>
<feature type="transmembrane region" description="Helical" evidence="8">
    <location>
        <begin position="138"/>
        <end position="161"/>
    </location>
</feature>
<dbReference type="InterPro" id="IPR009081">
    <property type="entry name" value="PP-bd_ACP"/>
</dbReference>
<dbReference type="Pfam" id="PF01553">
    <property type="entry name" value="Acyltransferase"/>
    <property type="match status" value="1"/>
</dbReference>
<dbReference type="InterPro" id="IPR000873">
    <property type="entry name" value="AMP-dep_synth/lig_dom"/>
</dbReference>
<evidence type="ECO:0000256" key="5">
    <source>
        <dbReference type="ARBA" id="ARBA00022692"/>
    </source>
</evidence>
<dbReference type="InterPro" id="IPR045851">
    <property type="entry name" value="AMP-bd_C_sf"/>
</dbReference>
<keyword evidence="11" id="KW-1185">Reference proteome</keyword>
<dbReference type="RefSeq" id="WP_176761053.1">
    <property type="nucleotide sequence ID" value="NZ_FNJI01000003.1"/>
</dbReference>
<evidence type="ECO:0000256" key="4">
    <source>
        <dbReference type="ARBA" id="ARBA00022598"/>
    </source>
</evidence>
<evidence type="ECO:0000313" key="11">
    <source>
        <dbReference type="Proteomes" id="UP000199073"/>
    </source>
</evidence>
<feature type="domain" description="Carrier" evidence="9">
    <location>
        <begin position="676"/>
        <end position="753"/>
    </location>
</feature>
<dbReference type="GO" id="GO:0022857">
    <property type="term" value="F:transmembrane transporter activity"/>
    <property type="evidence" value="ECO:0007669"/>
    <property type="project" value="InterPro"/>
</dbReference>
<keyword evidence="7 8" id="KW-0472">Membrane</keyword>
<dbReference type="Pfam" id="PF00501">
    <property type="entry name" value="AMP-binding"/>
    <property type="match status" value="1"/>
</dbReference>
<feature type="transmembrane region" description="Helical" evidence="8">
    <location>
        <begin position="358"/>
        <end position="377"/>
    </location>
</feature>
<feature type="transmembrane region" description="Helical" evidence="8">
    <location>
        <begin position="236"/>
        <end position="254"/>
    </location>
</feature>
<keyword evidence="2" id="KW-0596">Phosphopantetheine</keyword>
<dbReference type="SUPFAM" id="SSF103473">
    <property type="entry name" value="MFS general substrate transporter"/>
    <property type="match status" value="1"/>
</dbReference>
<feature type="transmembrane region" description="Helical" evidence="8">
    <location>
        <begin position="321"/>
        <end position="346"/>
    </location>
</feature>
<dbReference type="Gene3D" id="3.40.50.12780">
    <property type="entry name" value="N-terminal domain of ligase-like"/>
    <property type="match status" value="1"/>
</dbReference>
<organism evidence="10 11">
    <name type="scientific">Desulforhopalus singaporensis</name>
    <dbReference type="NCBI Taxonomy" id="91360"/>
    <lineage>
        <taxon>Bacteria</taxon>
        <taxon>Pseudomonadati</taxon>
        <taxon>Thermodesulfobacteriota</taxon>
        <taxon>Desulfobulbia</taxon>
        <taxon>Desulfobulbales</taxon>
        <taxon>Desulfocapsaceae</taxon>
        <taxon>Desulforhopalus</taxon>
    </lineage>
</organism>
<sequence>MAGTNRIENRPSFIAMAATYCLGVFNDNYFKQAAMLLAVAASLNHLQGWAAMLFSLPFIIFSAHGGWCADRFSKKRMIILSKAVELGAMLIGAAGLITGNWPCILAMVFLMGLQSTFFSPALNGSIPEIFSTKSVPRVNAVLKLATTVAILAGIALAGFSLDLKYNTFAPSPGILVIAAVTVAVSLAGLAASLFIAHRQKASGQKPFPWLGPYNSIKDLVEISKDRELLLAISADAWFYFIASITILVINSLGIEQFRFSQTETSLLSVCLMLGICAGSLAAAKIVDLDRWSRSLQLSGLVMALGLILAGCSLFVADSFKLRWLALALTLAGTGGGLFLIPVTSFLQVRPESKEKGRVLAASGFSSFTAILLSGFLFNVGAQHLQPTSFMVLLSAAAFGAALLFGLFGSNFVDLNRLLATRLLRAVLALRYRVEVKGLDTIDTDDNRGILFLPNHPALIDPVIVMSVLIPGFSPRPLSDENQVDKPILRTLLKPVKPITIPDLAKNVKSGRKRVKEGLDKVVACLNEGNNILFYPSGRLLRTGREDLGANSGVEYILDNAPGIRIALVRTTGLWGSSFSHGSGSPPSLTGNIVNHLKSIVANGFFFAPKRRVTVEVCEDHRLAGCTGKTQINRCLEDYYNERTAPSIQVPYYWWQKSRPGVVAENVSPKRVAVPGNIAPSIQHLVTAKIEELAGIKAEGSFRLAQDLGLDSLSTMELSSWIENEYGATIDNPGALETVNDCILAAAGRLQHNSEAGNTQIPPEWFNDNKESLTCCHGLTIAEVFYRKAVTAPDRPIIADRIAGVKTYRDVLTGIFALRPLLQNLPGKSIGIMLPATTASAIVYLAALFSGKTPVLFNWTVGLKNLAHGIEQTRVSHIISSAQLCERIEEQQEIDLCSLGITWLHLEKIKDDIGLAEKAGAWLRARFYPQGLLRQPVGDTAAVLFTSGSESMPKAVPLTHANILANMNDFSKMVKLDNSHRLAGMLPPFHSLGLVGTIILPLCLGLKTVYHPNPTEPVILANIIDSYKASMLITTPTFLSNILQAGTTEQLSSINLVFTGAEKCPSRTRKALCAVNPDARLCEGYGITECSPLVSINVPEDPREGTIGALLPSIEYVLVDDDCTREVEEGGRGLLLVRGPSVFNGYLNQDKGNGFRRFNDKTWYQTGDYVRIEDGHLVFCGRRKRFIKIGGEMISLPAIEDALLNEMGIRHEAGPELAVEATGDESHPEIVLFSTRKLNRYEINDRLRRAGFSALHNIRRTITVTEIPVLGTGKTDYKLLKQLLA</sequence>
<feature type="transmembrane region" description="Helical" evidence="8">
    <location>
        <begin position="173"/>
        <end position="196"/>
    </location>
</feature>
<dbReference type="Gene3D" id="1.10.1200.10">
    <property type="entry name" value="ACP-like"/>
    <property type="match status" value="1"/>
</dbReference>
<feature type="transmembrane region" description="Helical" evidence="8">
    <location>
        <begin position="389"/>
        <end position="412"/>
    </location>
</feature>
<dbReference type="GO" id="GO:0006631">
    <property type="term" value="P:fatty acid metabolic process"/>
    <property type="evidence" value="ECO:0007669"/>
    <property type="project" value="TreeGrafter"/>
</dbReference>
<feature type="transmembrane region" description="Helical" evidence="8">
    <location>
        <begin position="295"/>
        <end position="315"/>
    </location>
</feature>
<dbReference type="InterPro" id="IPR006162">
    <property type="entry name" value="Ppantetheine_attach_site"/>
</dbReference>
<dbReference type="SUPFAM" id="SSF47336">
    <property type="entry name" value="ACP-like"/>
    <property type="match status" value="1"/>
</dbReference>
<feature type="transmembrane region" description="Helical" evidence="8">
    <location>
        <begin position="12"/>
        <end position="29"/>
    </location>
</feature>
<evidence type="ECO:0000256" key="7">
    <source>
        <dbReference type="ARBA" id="ARBA00023136"/>
    </source>
</evidence>
<dbReference type="GO" id="GO:0031956">
    <property type="term" value="F:medium-chain fatty acid-CoA ligase activity"/>
    <property type="evidence" value="ECO:0007669"/>
    <property type="project" value="TreeGrafter"/>
</dbReference>
<dbReference type="InterPro" id="IPR020845">
    <property type="entry name" value="AMP-binding_CS"/>
</dbReference>
<dbReference type="Gene3D" id="1.20.1250.20">
    <property type="entry name" value="MFS general substrate transporter like domains"/>
    <property type="match status" value="1"/>
</dbReference>
<dbReference type="Pfam" id="PF07690">
    <property type="entry name" value="MFS_1"/>
    <property type="match status" value="1"/>
</dbReference>
<dbReference type="PROSITE" id="PS00455">
    <property type="entry name" value="AMP_BINDING"/>
    <property type="match status" value="1"/>
</dbReference>
<feature type="transmembrane region" description="Helical" evidence="8">
    <location>
        <begin position="49"/>
        <end position="67"/>
    </location>
</feature>
<dbReference type="GO" id="GO:0016746">
    <property type="term" value="F:acyltransferase activity"/>
    <property type="evidence" value="ECO:0007669"/>
    <property type="project" value="InterPro"/>
</dbReference>
<dbReference type="EMBL" id="FNJI01000003">
    <property type="protein sequence ID" value="SDO57456.1"/>
    <property type="molecule type" value="Genomic_DNA"/>
</dbReference>
<gene>
    <name evidence="10" type="ORF">SAMN05660330_00569</name>
</gene>
<dbReference type="PANTHER" id="PTHR43201:SF5">
    <property type="entry name" value="MEDIUM-CHAIN ACYL-COA LIGASE ACSF2, MITOCHONDRIAL"/>
    <property type="match status" value="1"/>
</dbReference>
<feature type="transmembrane region" description="Helical" evidence="8">
    <location>
        <begin position="266"/>
        <end position="283"/>
    </location>
</feature>
<evidence type="ECO:0000256" key="8">
    <source>
        <dbReference type="SAM" id="Phobius"/>
    </source>
</evidence>
<proteinExistence type="inferred from homology"/>
<evidence type="ECO:0000256" key="2">
    <source>
        <dbReference type="ARBA" id="ARBA00022450"/>
    </source>
</evidence>
<dbReference type="CDD" id="cd07989">
    <property type="entry name" value="LPLAT_AGPAT-like"/>
    <property type="match status" value="1"/>
</dbReference>
<dbReference type="PROSITE" id="PS00012">
    <property type="entry name" value="PHOSPHOPANTETHEINE"/>
    <property type="match status" value="1"/>
</dbReference>
<protein>
    <submittedName>
        <fullName evidence="10">Acyl-CoA synthetase (AMP-forming)/AMP-acid ligase II</fullName>
    </submittedName>
</protein>
<evidence type="ECO:0000256" key="3">
    <source>
        <dbReference type="ARBA" id="ARBA00022553"/>
    </source>
</evidence>
<dbReference type="InterPro" id="IPR011701">
    <property type="entry name" value="MFS"/>
</dbReference>
<dbReference type="PANTHER" id="PTHR43201">
    <property type="entry name" value="ACYL-COA SYNTHETASE"/>
    <property type="match status" value="1"/>
</dbReference>
<evidence type="ECO:0000256" key="6">
    <source>
        <dbReference type="ARBA" id="ARBA00022989"/>
    </source>
</evidence>
<dbReference type="Gene3D" id="3.30.300.30">
    <property type="match status" value="1"/>
</dbReference>
<evidence type="ECO:0000313" key="10">
    <source>
        <dbReference type="EMBL" id="SDO57456.1"/>
    </source>
</evidence>
<dbReference type="InterPro" id="IPR036736">
    <property type="entry name" value="ACP-like_sf"/>
</dbReference>
<dbReference type="InterPro" id="IPR002123">
    <property type="entry name" value="Plipid/glycerol_acylTrfase"/>
</dbReference>
<dbReference type="InterPro" id="IPR036259">
    <property type="entry name" value="MFS_trans_sf"/>
</dbReference>
<accession>A0A1H0KNT4</accession>
<keyword evidence="3" id="KW-0597">Phosphoprotein</keyword>
<dbReference type="CDD" id="cd06173">
    <property type="entry name" value="MFS_MefA_like"/>
    <property type="match status" value="1"/>
</dbReference>
<name>A0A1H0KNT4_9BACT</name>
<keyword evidence="5 8" id="KW-0812">Transmembrane</keyword>
<evidence type="ECO:0000256" key="1">
    <source>
        <dbReference type="ARBA" id="ARBA00006432"/>
    </source>
</evidence>